<dbReference type="STRING" id="1458461.BN1012_Phect2606"/>
<dbReference type="KEGG" id="pect:BN1012_Phect2606"/>
<dbReference type="RefSeq" id="WP_052534622.1">
    <property type="nucleotide sequence ID" value="NZ_HG966617.1"/>
</dbReference>
<gene>
    <name evidence="3" type="ORF">BN1012_Phect2606</name>
</gene>
<keyword evidence="4" id="KW-1185">Reference proteome</keyword>
<dbReference type="PATRIC" id="fig|1458461.3.peg.2611"/>
<feature type="domain" description="Phage-Barnase-EndoU-ColicinE5/D-RelE like nuclease 2" evidence="2">
    <location>
        <begin position="294"/>
        <end position="422"/>
    </location>
</feature>
<dbReference type="Proteomes" id="UP000032160">
    <property type="component" value="Chromosome I"/>
</dbReference>
<dbReference type="AlphaFoldDB" id="X5MGX3"/>
<accession>X5MGX3</accession>
<dbReference type="EMBL" id="HG966617">
    <property type="protein sequence ID" value="CDO60819.1"/>
    <property type="molecule type" value="Genomic_DNA"/>
</dbReference>
<dbReference type="Pfam" id="PF18810">
    <property type="entry name" value="PBECR2"/>
    <property type="match status" value="1"/>
</dbReference>
<proteinExistence type="predicted"/>
<name>X5MGX3_9HYPH</name>
<dbReference type="HOGENOM" id="CLU_044450_3_2_5"/>
<sequence>MEQVELSARPPADAVRYFESKGYKVGFDWRDVWQQEHARAFTVAKATRLDILQDIRQEVDKALREGTTLATFKENLTPVLQAKGWWGRQSATDPLTGEVRDVQLGSPRRLDIIYDTNLRTAHAAGRWKRIERNAARRPYLRYVIVDDDRTRDEHYAWRSILLPWDHPFWDTHYPPNGFRCRCIVRQLSVRDMKRLGLEVSSEAEVKAFLEDTKIYRNRRTGQTQRLPKGISPGFAYNVGRAHMRALTPPPKTGPLPTPAVINAPANVDMPAPRPLPPRLEFPEGTSDEEKLSSFLTAFGATRERPVVFVDKIGEPVVISADLFTQADGTLKIGKRNRAFDIARLAFTIMQPDEIWWYWEEHKATGRWLLRRRYLLRGTEEGETRGFVSVFDVGPDGWSGVTAHPLDKMENINRSRRGVLAYRRSQ</sequence>
<protein>
    <submittedName>
        <fullName evidence="3">Phage (Mu-like) virion morphogenesis protein</fullName>
    </submittedName>
</protein>
<dbReference type="InterPro" id="IPR006528">
    <property type="entry name" value="Phage_head_morphogenesis_dom"/>
</dbReference>
<feature type="domain" description="Phage head morphogenesis" evidence="1">
    <location>
        <begin position="53"/>
        <end position="184"/>
    </location>
</feature>
<organism evidence="3 4">
    <name type="scientific">Candidatus Phaeomarinibacter ectocarpi</name>
    <dbReference type="NCBI Taxonomy" id="1458461"/>
    <lineage>
        <taxon>Bacteria</taxon>
        <taxon>Pseudomonadati</taxon>
        <taxon>Pseudomonadota</taxon>
        <taxon>Alphaproteobacteria</taxon>
        <taxon>Hyphomicrobiales</taxon>
        <taxon>Parvibaculaceae</taxon>
        <taxon>Candidatus Phaeomarinibacter</taxon>
    </lineage>
</organism>
<dbReference type="Pfam" id="PF04233">
    <property type="entry name" value="Phage_Mu_F"/>
    <property type="match status" value="1"/>
</dbReference>
<evidence type="ECO:0000259" key="2">
    <source>
        <dbReference type="Pfam" id="PF18810"/>
    </source>
</evidence>
<dbReference type="InterPro" id="IPR041110">
    <property type="entry name" value="PBECR2"/>
</dbReference>
<reference evidence="3 4" key="1">
    <citation type="journal article" date="2014" name="Front. Genet.">
        <title>Genome and metabolic network of "Candidatus Phaeomarinobacter ectocarpi" Ec32, a new candidate genus of Alphaproteobacteria frequently associated with brown algae.</title>
        <authorList>
            <person name="Dittami S.M."/>
            <person name="Barbeyron T."/>
            <person name="Boyen C."/>
            <person name="Cambefort J."/>
            <person name="Collet G."/>
            <person name="Delage L."/>
            <person name="Gobet A."/>
            <person name="Groisillier A."/>
            <person name="Leblanc C."/>
            <person name="Michel G."/>
            <person name="Scornet D."/>
            <person name="Siegel A."/>
            <person name="Tapia J.E."/>
            <person name="Tonon T."/>
        </authorList>
    </citation>
    <scope>NUCLEOTIDE SEQUENCE [LARGE SCALE GENOMIC DNA]</scope>
    <source>
        <strain evidence="3 4">Ec32</strain>
    </source>
</reference>
<evidence type="ECO:0000313" key="4">
    <source>
        <dbReference type="Proteomes" id="UP000032160"/>
    </source>
</evidence>
<evidence type="ECO:0000313" key="3">
    <source>
        <dbReference type="EMBL" id="CDO60819.1"/>
    </source>
</evidence>
<evidence type="ECO:0000259" key="1">
    <source>
        <dbReference type="Pfam" id="PF04233"/>
    </source>
</evidence>